<dbReference type="InterPro" id="IPR008930">
    <property type="entry name" value="Terpenoid_cyclase/PrenylTrfase"/>
</dbReference>
<dbReference type="AlphaFoldDB" id="A0A0E0QPM8"/>
<dbReference type="SUPFAM" id="SSF48239">
    <property type="entry name" value="Terpenoid cyclases/Protein prenyltransferases"/>
    <property type="match status" value="2"/>
</dbReference>
<proteinExistence type="predicted"/>
<protein>
    <recommendedName>
        <fullName evidence="4">Terpene synthase N-terminal domain-containing protein</fullName>
    </recommendedName>
</protein>
<evidence type="ECO:0000256" key="3">
    <source>
        <dbReference type="ARBA" id="ARBA00022842"/>
    </source>
</evidence>
<dbReference type="EnsemblPlants" id="ORUFI09G05890.1">
    <property type="protein sequence ID" value="ORUFI09G05890.1"/>
    <property type="gene ID" value="ORUFI09G05890"/>
</dbReference>
<dbReference type="FunFam" id="1.50.10.130:FF:000007">
    <property type="match status" value="1"/>
</dbReference>
<keyword evidence="2" id="KW-0479">Metal-binding</keyword>
<reference evidence="5" key="2">
    <citation type="submission" date="2015-06" db="UniProtKB">
        <authorList>
            <consortium name="EnsemblPlants"/>
        </authorList>
    </citation>
    <scope>IDENTIFICATION</scope>
</reference>
<dbReference type="GO" id="GO:0009686">
    <property type="term" value="P:gibberellin biosynthetic process"/>
    <property type="evidence" value="ECO:0007669"/>
    <property type="project" value="TreeGrafter"/>
</dbReference>
<dbReference type="FunFam" id="1.50.10.160:FF:000001">
    <property type="entry name" value="Ent-copalyl diphosphate synthase"/>
    <property type="match status" value="1"/>
</dbReference>
<evidence type="ECO:0000259" key="4">
    <source>
        <dbReference type="Pfam" id="PF01397"/>
    </source>
</evidence>
<comment type="cofactor">
    <cofactor evidence="1">
        <name>Mg(2+)</name>
        <dbReference type="ChEBI" id="CHEBI:18420"/>
    </cofactor>
</comment>
<accession>A0A0E0QPM8</accession>
<dbReference type="InterPro" id="IPR036965">
    <property type="entry name" value="Terpene_synth_N_sf"/>
</dbReference>
<dbReference type="Gramene" id="ORUFI09G05890.1">
    <property type="protein sequence ID" value="ORUFI09G05890.1"/>
    <property type="gene ID" value="ORUFI09G05890"/>
</dbReference>
<organism evidence="5 6">
    <name type="scientific">Oryza rufipogon</name>
    <name type="common">Brownbeard rice</name>
    <name type="synonym">Asian wild rice</name>
    <dbReference type="NCBI Taxonomy" id="4529"/>
    <lineage>
        <taxon>Eukaryota</taxon>
        <taxon>Viridiplantae</taxon>
        <taxon>Streptophyta</taxon>
        <taxon>Embryophyta</taxon>
        <taxon>Tracheophyta</taxon>
        <taxon>Spermatophyta</taxon>
        <taxon>Magnoliopsida</taxon>
        <taxon>Liliopsida</taxon>
        <taxon>Poales</taxon>
        <taxon>Poaceae</taxon>
        <taxon>BOP clade</taxon>
        <taxon>Oryzoideae</taxon>
        <taxon>Oryzeae</taxon>
        <taxon>Oryzinae</taxon>
        <taxon>Oryza</taxon>
    </lineage>
</organism>
<keyword evidence="6" id="KW-1185">Reference proteome</keyword>
<dbReference type="GO" id="GO:0010333">
    <property type="term" value="F:terpene synthase activity"/>
    <property type="evidence" value="ECO:0007669"/>
    <property type="project" value="InterPro"/>
</dbReference>
<dbReference type="InterPro" id="IPR050148">
    <property type="entry name" value="Terpene_synthase-like"/>
</dbReference>
<dbReference type="HOGENOM" id="CLU_003125_3_1_1"/>
<dbReference type="STRING" id="4529.A0A0E0QPM8"/>
<keyword evidence="3" id="KW-0460">Magnesium</keyword>
<dbReference type="Gene3D" id="1.50.10.160">
    <property type="match status" value="1"/>
</dbReference>
<dbReference type="eggNOG" id="ENOG502QQN6">
    <property type="taxonomic scope" value="Eukaryota"/>
</dbReference>
<reference evidence="6" key="1">
    <citation type="submission" date="2013-06" db="EMBL/GenBank/DDBJ databases">
        <authorList>
            <person name="Zhao Q."/>
        </authorList>
    </citation>
    <scope>NUCLEOTIDE SEQUENCE</scope>
    <source>
        <strain evidence="6">cv. W1943</strain>
    </source>
</reference>
<name>A0A0E0QPM8_ORYRU</name>
<sequence>MQILICANAPPHLALLDRRRWSPAWDRRRPDHHTHKEQSKGIVYCKAKETQETVDRRSGGKDEPRDMEEMVNTIRVMLRTMGDGEISASAYDTAWVALVKNHNGSDSPQFPSTIDWISHNQLPDGSWGDDLCFLVHDRLLNTLACVIALMEWKVHGDKREKGLSFIRENIWRLAQEEEAWMPVGFEITFPSLLEIAKDLALDIPYDDPALHKIYAQRELKLKKIPREILHSLPTSLLLSIEGLRGLDWKRLLKLQLSDGSFLSSPAATAYVLMQTGDKKCLEFLDGIVSKFHGGVPFLYPIEIFERVWAVDRLERLGISYYFKTEIDEYCLEYTFRHWTKEGVTYNWHSSVKDIDTGSMAFRLLRLHGYSVSPNFGWMEPGSWVWWLG</sequence>
<dbReference type="Proteomes" id="UP000008022">
    <property type="component" value="Unassembled WGS sequence"/>
</dbReference>
<dbReference type="Gene3D" id="1.50.10.130">
    <property type="entry name" value="Terpene synthase, N-terminal domain"/>
    <property type="match status" value="1"/>
</dbReference>
<dbReference type="GO" id="GO:0000287">
    <property type="term" value="F:magnesium ion binding"/>
    <property type="evidence" value="ECO:0007669"/>
    <property type="project" value="TreeGrafter"/>
</dbReference>
<evidence type="ECO:0000256" key="2">
    <source>
        <dbReference type="ARBA" id="ARBA00022723"/>
    </source>
</evidence>
<dbReference type="PANTHER" id="PTHR31739:SF4">
    <property type="entry name" value="ENT-COPALYL DIPHOSPHATE SYNTHASE, CHLOROPLASTIC"/>
    <property type="match status" value="1"/>
</dbReference>
<evidence type="ECO:0000313" key="6">
    <source>
        <dbReference type="Proteomes" id="UP000008022"/>
    </source>
</evidence>
<dbReference type="Pfam" id="PF01397">
    <property type="entry name" value="Terpene_synth"/>
    <property type="match status" value="1"/>
</dbReference>
<dbReference type="PANTHER" id="PTHR31739">
    <property type="entry name" value="ENT-COPALYL DIPHOSPHATE SYNTHASE, CHLOROPLASTIC"/>
    <property type="match status" value="1"/>
</dbReference>
<dbReference type="GO" id="GO:0009507">
    <property type="term" value="C:chloroplast"/>
    <property type="evidence" value="ECO:0007669"/>
    <property type="project" value="TreeGrafter"/>
</dbReference>
<dbReference type="OMA" id="TYNWHSS"/>
<feature type="domain" description="Terpene synthase N-terminal" evidence="4">
    <location>
        <begin position="247"/>
        <end position="374"/>
    </location>
</feature>
<dbReference type="InterPro" id="IPR001906">
    <property type="entry name" value="Terpene_synth_N"/>
</dbReference>
<dbReference type="SFLD" id="SFLDG01014">
    <property type="entry name" value="Terpene_Cyclase_Like_1_N-term"/>
    <property type="match status" value="1"/>
</dbReference>
<evidence type="ECO:0000313" key="5">
    <source>
        <dbReference type="EnsemblPlants" id="ORUFI09G05890.1"/>
    </source>
</evidence>
<evidence type="ECO:0000256" key="1">
    <source>
        <dbReference type="ARBA" id="ARBA00001946"/>
    </source>
</evidence>